<feature type="compositionally biased region" description="Polar residues" evidence="1">
    <location>
        <begin position="7"/>
        <end position="20"/>
    </location>
</feature>
<comment type="caution">
    <text evidence="2">The sequence shown here is derived from an EMBL/GenBank/DDBJ whole genome shotgun (WGS) entry which is preliminary data.</text>
</comment>
<sequence>MHGTPSHHLSQTRQPSSPAPRNSRLLEAPGRGLRERGMPHPVPVYEALDLVLRIAGC</sequence>
<dbReference type="EMBL" id="JAADJZ010000026">
    <property type="protein sequence ID" value="KAF2866749.1"/>
    <property type="molecule type" value="Genomic_DNA"/>
</dbReference>
<organism evidence="2 3">
    <name type="scientific">Massariosphaeria phaeospora</name>
    <dbReference type="NCBI Taxonomy" id="100035"/>
    <lineage>
        <taxon>Eukaryota</taxon>
        <taxon>Fungi</taxon>
        <taxon>Dikarya</taxon>
        <taxon>Ascomycota</taxon>
        <taxon>Pezizomycotina</taxon>
        <taxon>Dothideomycetes</taxon>
        <taxon>Pleosporomycetidae</taxon>
        <taxon>Pleosporales</taxon>
        <taxon>Pleosporales incertae sedis</taxon>
        <taxon>Massariosphaeria</taxon>
    </lineage>
</organism>
<gene>
    <name evidence="2" type="ORF">BDV95DRAFT_583730</name>
</gene>
<accession>A0A7C8HZX3</accession>
<protein>
    <submittedName>
        <fullName evidence="2">Uncharacterized protein</fullName>
    </submittedName>
</protein>
<feature type="region of interest" description="Disordered" evidence="1">
    <location>
        <begin position="1"/>
        <end position="39"/>
    </location>
</feature>
<dbReference type="Proteomes" id="UP000481861">
    <property type="component" value="Unassembled WGS sequence"/>
</dbReference>
<proteinExistence type="predicted"/>
<evidence type="ECO:0000256" key="1">
    <source>
        <dbReference type="SAM" id="MobiDB-lite"/>
    </source>
</evidence>
<dbReference type="AlphaFoldDB" id="A0A7C8HZX3"/>
<name>A0A7C8HZX3_9PLEO</name>
<reference evidence="2 3" key="1">
    <citation type="submission" date="2020-01" db="EMBL/GenBank/DDBJ databases">
        <authorList>
            <consortium name="DOE Joint Genome Institute"/>
            <person name="Haridas S."/>
            <person name="Albert R."/>
            <person name="Binder M."/>
            <person name="Bloem J."/>
            <person name="Labutti K."/>
            <person name="Salamov A."/>
            <person name="Andreopoulos B."/>
            <person name="Baker S.E."/>
            <person name="Barry K."/>
            <person name="Bills G."/>
            <person name="Bluhm B.H."/>
            <person name="Cannon C."/>
            <person name="Castanera R."/>
            <person name="Culley D.E."/>
            <person name="Daum C."/>
            <person name="Ezra D."/>
            <person name="Gonzalez J.B."/>
            <person name="Henrissat B."/>
            <person name="Kuo A."/>
            <person name="Liang C."/>
            <person name="Lipzen A."/>
            <person name="Lutzoni F."/>
            <person name="Magnuson J."/>
            <person name="Mondo S."/>
            <person name="Nolan M."/>
            <person name="Ohm R."/>
            <person name="Pangilinan J."/>
            <person name="Park H.-J.H."/>
            <person name="Ramirez L."/>
            <person name="Alfaro M."/>
            <person name="Sun H."/>
            <person name="Tritt A."/>
            <person name="Yoshinaga Y."/>
            <person name="Zwiers L.-H.L."/>
            <person name="Turgeon B.G."/>
            <person name="Goodwin S.B."/>
            <person name="Spatafora J.W."/>
            <person name="Crous P.W."/>
            <person name="Grigoriev I.V."/>
        </authorList>
    </citation>
    <scope>NUCLEOTIDE SEQUENCE [LARGE SCALE GENOMIC DNA]</scope>
    <source>
        <strain evidence="2 3">CBS 611.86</strain>
    </source>
</reference>
<evidence type="ECO:0000313" key="2">
    <source>
        <dbReference type="EMBL" id="KAF2866749.1"/>
    </source>
</evidence>
<evidence type="ECO:0000313" key="3">
    <source>
        <dbReference type="Proteomes" id="UP000481861"/>
    </source>
</evidence>
<keyword evidence="3" id="KW-1185">Reference proteome</keyword>